<comment type="similarity">
    <text evidence="1">Belongs to the helicase family. UvrD subfamily.</text>
</comment>
<dbReference type="GO" id="GO:0016887">
    <property type="term" value="F:ATP hydrolysis activity"/>
    <property type="evidence" value="ECO:0007669"/>
    <property type="project" value="RHEA"/>
</dbReference>
<evidence type="ECO:0000256" key="6">
    <source>
        <dbReference type="ARBA" id="ARBA00023235"/>
    </source>
</evidence>
<dbReference type="InterPro" id="IPR027417">
    <property type="entry name" value="P-loop_NTPase"/>
</dbReference>
<dbReference type="Gene3D" id="3.40.50.300">
    <property type="entry name" value="P-loop containing nucleotide triphosphate hydrolases"/>
    <property type="match status" value="2"/>
</dbReference>
<dbReference type="OrthoDB" id="9810135at2"/>
<feature type="domain" description="UvrD-like helicase ATP-binding" evidence="11">
    <location>
        <begin position="8"/>
        <end position="292"/>
    </location>
</feature>
<evidence type="ECO:0000256" key="2">
    <source>
        <dbReference type="ARBA" id="ARBA00022741"/>
    </source>
</evidence>
<keyword evidence="6" id="KW-0413">Isomerase</keyword>
<dbReference type="CDD" id="cd17932">
    <property type="entry name" value="DEXQc_UvrD"/>
    <property type="match status" value="1"/>
</dbReference>
<evidence type="ECO:0000256" key="3">
    <source>
        <dbReference type="ARBA" id="ARBA00022801"/>
    </source>
</evidence>
<dbReference type="SUPFAM" id="SSF52540">
    <property type="entry name" value="P-loop containing nucleoside triphosphate hydrolases"/>
    <property type="match status" value="1"/>
</dbReference>
<dbReference type="KEGG" id="tta:Theth_0557"/>
<evidence type="ECO:0000256" key="8">
    <source>
        <dbReference type="ARBA" id="ARBA00034808"/>
    </source>
</evidence>
<organism evidence="13 14">
    <name type="scientific">Pseudothermotoga thermarum DSM 5069</name>
    <dbReference type="NCBI Taxonomy" id="688269"/>
    <lineage>
        <taxon>Bacteria</taxon>
        <taxon>Thermotogati</taxon>
        <taxon>Thermotogota</taxon>
        <taxon>Thermotogae</taxon>
        <taxon>Thermotogales</taxon>
        <taxon>Thermotogaceae</taxon>
        <taxon>Pseudothermotoga</taxon>
    </lineage>
</organism>
<keyword evidence="5 10" id="KW-0067">ATP-binding</keyword>
<gene>
    <name evidence="13" type="ORF">Theth_0557</name>
</gene>
<evidence type="ECO:0000256" key="4">
    <source>
        <dbReference type="ARBA" id="ARBA00022806"/>
    </source>
</evidence>
<dbReference type="AlphaFoldDB" id="F7YXK5"/>
<dbReference type="Gene3D" id="1.10.486.10">
    <property type="entry name" value="PCRA, domain 4"/>
    <property type="match status" value="1"/>
</dbReference>
<dbReference type="GO" id="GO:0000725">
    <property type="term" value="P:recombinational repair"/>
    <property type="evidence" value="ECO:0007669"/>
    <property type="project" value="TreeGrafter"/>
</dbReference>
<evidence type="ECO:0000313" key="13">
    <source>
        <dbReference type="EMBL" id="AEH50646.1"/>
    </source>
</evidence>
<keyword evidence="2 10" id="KW-0547">Nucleotide-binding</keyword>
<evidence type="ECO:0000313" key="14">
    <source>
        <dbReference type="Proteomes" id="UP000006804"/>
    </source>
</evidence>
<dbReference type="GO" id="GO:0005829">
    <property type="term" value="C:cytosol"/>
    <property type="evidence" value="ECO:0007669"/>
    <property type="project" value="TreeGrafter"/>
</dbReference>
<reference evidence="13 14" key="1">
    <citation type="submission" date="2010-11" db="EMBL/GenBank/DDBJ databases">
        <title>The complete genome of Thermotoga thermarum DSM 5069.</title>
        <authorList>
            <consortium name="US DOE Joint Genome Institute (JGI-PGF)"/>
            <person name="Lucas S."/>
            <person name="Copeland A."/>
            <person name="Lapidus A."/>
            <person name="Bruce D."/>
            <person name="Goodwin L."/>
            <person name="Pitluck S."/>
            <person name="Kyrpides N."/>
            <person name="Mavromatis K."/>
            <person name="Ivanova N."/>
            <person name="Zeytun A."/>
            <person name="Brettin T."/>
            <person name="Detter J.C."/>
            <person name="Tapia R."/>
            <person name="Han C."/>
            <person name="Land M."/>
            <person name="Hauser L."/>
            <person name="Markowitz V."/>
            <person name="Cheng J.-F."/>
            <person name="Hugenholtz P."/>
            <person name="Woyke T."/>
            <person name="Wu D."/>
            <person name="Spring S."/>
            <person name="Schroeder M."/>
            <person name="Brambilla E."/>
            <person name="Klenk H.-P."/>
            <person name="Eisen J.A."/>
        </authorList>
    </citation>
    <scope>NUCLEOTIDE SEQUENCE [LARGE SCALE GENOMIC DNA]</scope>
    <source>
        <strain evidence="13 14">DSM 5069</strain>
    </source>
</reference>
<proteinExistence type="inferred from homology"/>
<keyword evidence="14" id="KW-1185">Reference proteome</keyword>
<evidence type="ECO:0000256" key="10">
    <source>
        <dbReference type="PROSITE-ProRule" id="PRU00560"/>
    </source>
</evidence>
<sequence length="629" mass="72142">MEQLTYLNDLDEEQKRAVLESTGRSIVIAGPGSGKTKVITYKLLHLLKTGVKPSQILLVTFTRAAANEMIERARMLTGTDLDEITAGTFHHVCNLLLRKYAPKVGLLPNFTILDEEDSASLIKHVRTNVLERHGLKKSFPTHNVLQKIFSYSANTMTSLKEAILKIEPKFAQHESIIEEIYREYSLEKRSQNCVDYDDLLTFAVQLLESDHNVLMKEASKYVWVLVDEFQDTNILQLKLIEMLSSVHGNVMVVADDAQSIYSFRGARFENVSDFMKVKGTKLFKIQTNYRSSESIVKFINVMIPGKAVPKVLKSVKPNGVKPKLVYVSDPQQEAVFVTREVLKLIEFGFEPSQIAVLYRSHSHSLDLQIELAKHRIDFRILSGLKFTETAHVKDVLAFLRILQNPKEKISWIRIAKLFPGIGTKTASKLADFAAVCPETDPVKILEKLGEGKEAIWQMKELFELMQRQSRIDAMISVLNERFYSDYLLNNYPDHFERQQDINRLMEIASRYSSLERFLTDLTVSSDVNDETKPKNVLTLTTVHQAKGLEWDVVFVLSVNPGDFPSYYAIVDNNIDEEERIFYVAITRAKQHLYIIKHGVNRYSSIYWLRSVDFAQRIPKKLVEEIYFEG</sequence>
<dbReference type="EMBL" id="CP002351">
    <property type="protein sequence ID" value="AEH50646.1"/>
    <property type="molecule type" value="Genomic_DNA"/>
</dbReference>
<comment type="catalytic activity">
    <reaction evidence="7">
        <text>Couples ATP hydrolysis with the unwinding of duplex DNA by translocating in the 3'-5' direction.</text>
        <dbReference type="EC" id="5.6.2.4"/>
    </reaction>
</comment>
<comment type="catalytic activity">
    <reaction evidence="9">
        <text>ATP + H2O = ADP + phosphate + H(+)</text>
        <dbReference type="Rhea" id="RHEA:13065"/>
        <dbReference type="ChEBI" id="CHEBI:15377"/>
        <dbReference type="ChEBI" id="CHEBI:15378"/>
        <dbReference type="ChEBI" id="CHEBI:30616"/>
        <dbReference type="ChEBI" id="CHEBI:43474"/>
        <dbReference type="ChEBI" id="CHEBI:456216"/>
        <dbReference type="EC" id="5.6.2.4"/>
    </reaction>
</comment>
<dbReference type="Pfam" id="PF13361">
    <property type="entry name" value="UvrD_C"/>
    <property type="match status" value="1"/>
</dbReference>
<dbReference type="GO" id="GO:0003677">
    <property type="term" value="F:DNA binding"/>
    <property type="evidence" value="ECO:0007669"/>
    <property type="project" value="InterPro"/>
</dbReference>
<dbReference type="Gene3D" id="1.10.10.160">
    <property type="match status" value="1"/>
</dbReference>
<dbReference type="InterPro" id="IPR014016">
    <property type="entry name" value="UvrD-like_ATP-bd"/>
</dbReference>
<evidence type="ECO:0000256" key="7">
    <source>
        <dbReference type="ARBA" id="ARBA00034617"/>
    </source>
</evidence>
<dbReference type="PROSITE" id="PS51198">
    <property type="entry name" value="UVRD_HELICASE_ATP_BIND"/>
    <property type="match status" value="1"/>
</dbReference>
<feature type="domain" description="UvrD-like helicase C-terminal" evidence="12">
    <location>
        <begin position="291"/>
        <end position="547"/>
    </location>
</feature>
<evidence type="ECO:0000256" key="5">
    <source>
        <dbReference type="ARBA" id="ARBA00022840"/>
    </source>
</evidence>
<name>F7YXK5_9THEM</name>
<dbReference type="GO" id="GO:0005524">
    <property type="term" value="F:ATP binding"/>
    <property type="evidence" value="ECO:0007669"/>
    <property type="project" value="UniProtKB-UniRule"/>
</dbReference>
<dbReference type="RefSeq" id="WP_013931869.1">
    <property type="nucleotide sequence ID" value="NC_015707.1"/>
</dbReference>
<dbReference type="PATRIC" id="fig|688269.3.peg.577"/>
<dbReference type="Proteomes" id="UP000006804">
    <property type="component" value="Chromosome"/>
</dbReference>
<evidence type="ECO:0000259" key="11">
    <source>
        <dbReference type="PROSITE" id="PS51198"/>
    </source>
</evidence>
<dbReference type="InterPro" id="IPR000212">
    <property type="entry name" value="DNA_helicase_UvrD/REP"/>
</dbReference>
<dbReference type="HOGENOM" id="CLU_004585_5_10_0"/>
<dbReference type="Pfam" id="PF00580">
    <property type="entry name" value="UvrD-helicase"/>
    <property type="match status" value="1"/>
</dbReference>
<dbReference type="PANTHER" id="PTHR11070">
    <property type="entry name" value="UVRD / RECB / PCRA DNA HELICASE FAMILY MEMBER"/>
    <property type="match status" value="1"/>
</dbReference>
<evidence type="ECO:0000256" key="9">
    <source>
        <dbReference type="ARBA" id="ARBA00048988"/>
    </source>
</evidence>
<feature type="binding site" evidence="10">
    <location>
        <begin position="29"/>
        <end position="36"/>
    </location>
    <ligand>
        <name>ATP</name>
        <dbReference type="ChEBI" id="CHEBI:30616"/>
    </ligand>
</feature>
<dbReference type="eggNOG" id="COG0210">
    <property type="taxonomic scope" value="Bacteria"/>
</dbReference>
<dbReference type="PROSITE" id="PS51217">
    <property type="entry name" value="UVRD_HELICASE_CTER"/>
    <property type="match status" value="1"/>
</dbReference>
<dbReference type="STRING" id="688269.Theth_0557"/>
<dbReference type="GO" id="GO:0043138">
    <property type="term" value="F:3'-5' DNA helicase activity"/>
    <property type="evidence" value="ECO:0007669"/>
    <property type="project" value="UniProtKB-EC"/>
</dbReference>
<dbReference type="InterPro" id="IPR014017">
    <property type="entry name" value="DNA_helicase_UvrD-like_C"/>
</dbReference>
<evidence type="ECO:0000256" key="1">
    <source>
        <dbReference type="ARBA" id="ARBA00009922"/>
    </source>
</evidence>
<accession>F7YXK5</accession>
<protein>
    <recommendedName>
        <fullName evidence="8">DNA 3'-5' helicase</fullName>
        <ecNumber evidence="8">5.6.2.4</ecNumber>
    </recommendedName>
</protein>
<keyword evidence="3 10" id="KW-0378">Hydrolase</keyword>
<dbReference type="InterPro" id="IPR013986">
    <property type="entry name" value="DExx_box_DNA_helicase_dom_sf"/>
</dbReference>
<dbReference type="PANTHER" id="PTHR11070:SF3">
    <property type="entry name" value="DNA 3'-5' HELICASE"/>
    <property type="match status" value="1"/>
</dbReference>
<dbReference type="EC" id="5.6.2.4" evidence="8"/>
<evidence type="ECO:0000259" key="12">
    <source>
        <dbReference type="PROSITE" id="PS51217"/>
    </source>
</evidence>
<keyword evidence="4 10" id="KW-0347">Helicase</keyword>